<dbReference type="SMART" id="SM00564">
    <property type="entry name" value="PQQ"/>
    <property type="match status" value="3"/>
</dbReference>
<evidence type="ECO:0000259" key="2">
    <source>
        <dbReference type="Pfam" id="PF16640"/>
    </source>
</evidence>
<dbReference type="InterPro" id="IPR018391">
    <property type="entry name" value="PQQ_b-propeller_rpt"/>
</dbReference>
<protein>
    <recommendedName>
        <fullName evidence="5">Adhesin-like protein</fullName>
    </recommendedName>
</protein>
<feature type="domain" description="Bacterial Ig-like" evidence="2">
    <location>
        <begin position="2314"/>
        <end position="2380"/>
    </location>
</feature>
<dbReference type="SUPFAM" id="SSF50998">
    <property type="entry name" value="Quinoprotein alcohol dehydrogenase-like"/>
    <property type="match status" value="1"/>
</dbReference>
<dbReference type="InterPro" id="IPR002372">
    <property type="entry name" value="PQQ_rpt_dom"/>
</dbReference>
<dbReference type="Pfam" id="PF16640">
    <property type="entry name" value="Big_3_5"/>
    <property type="match status" value="2"/>
</dbReference>
<dbReference type="Gene3D" id="2.60.40.10">
    <property type="entry name" value="Immunoglobulins"/>
    <property type="match status" value="7"/>
</dbReference>
<dbReference type="Gene3D" id="2.40.128.630">
    <property type="match status" value="1"/>
</dbReference>
<evidence type="ECO:0000259" key="1">
    <source>
        <dbReference type="Pfam" id="PF13360"/>
    </source>
</evidence>
<evidence type="ECO:0000313" key="4">
    <source>
        <dbReference type="Proteomes" id="UP000713479"/>
    </source>
</evidence>
<dbReference type="InterPro" id="IPR011047">
    <property type="entry name" value="Quinoprotein_ADH-like_sf"/>
</dbReference>
<dbReference type="SUPFAM" id="SSF51126">
    <property type="entry name" value="Pectin lyase-like"/>
    <property type="match status" value="1"/>
</dbReference>
<accession>A0A8T3VG74</accession>
<dbReference type="InterPro" id="IPR013783">
    <property type="entry name" value="Ig-like_fold"/>
</dbReference>
<sequence length="2727" mass="293844">MVEIVYKIFRDGKNMKYKFLFFSMLLILVLSIGSISAADIGNGTNLNSEVYISDSDDSVLGTAELNDVSIDTNTSDSSVLGVSEDDVIGAGKFTEVVFWDAVNDTIIIDTPVPPAWNTGIDPMPRYEKWGYIDYPLPFDILDENGDRIELKSGSSANWGAEYDGLSDVGGENYNDNLEYITDTYNDEPEYLMLSQFLYLAGIGYEDENDFALYAKEGNHTITIFNKARTFEYTLNLVLLPPKSVKATFDIGDIITANITTNDGPGNFTVYVADKVVANGTVDANGTGSASFDRIFGKNTLKVILDGATKTGLKYETSLNIPMDSVGGFLDLNRTIANATDVLNLERDYNLELGQSDIFSSGMIINKNLTINGNGHVINATCSDGTTSRFEIQDKNVVLTLNNLTIAGGRHTNGAVFGVGQYSNLILNNVTFIDNRGRYGGAIRLSNYANLTANNVIFKDITATSGAAIFTGRYNTINITNSVFDSNKGTGNGIIIFTDQYTNMEIKNSTFKNVLAKMSNAAGGAIYLQSNSKLVISDSLFENITVAMNSAGRWWGAYSNNGAVIRCEDSTTLNVTGSTFRNNNNVNKDGNGNPYGDAYSNGGAIFSTGSNSYNYISNSVFINNSAQRVGAIYTRNADIIGCLFINNSATEDFPEIYYEGNGKGTISHNAFLDNNTIIRIMNSASNVVETTNWWGINNPDKLVRIQNDYQTPNDNVVMSVYNEGKTAYATLEKNALGDFIENPELIPVRPAVYEASNTTTVNTNNAVASTQINDEQVNITIDGQTMTLFMAPGNITNVQIVKVENTTVGSNGTIYFMLTGDNGDVDGVLSVVVNNHKYDVEVSKGLAIANLGSDFDADVYDIYYTYAGSANYAAVNNKTKAEEKFEVFKSNVTITLDREKNIVTFNVTGDYGVIPTGTINATVGNITKTFTLNNGVASYNYGNDLGPGVYDVTVSYSGDNNNNEGQLSTTFEIIKYEVTITFTNVTNTLTFNVSGVNGVVPTGKINVTLGDSTQILNLRNGIASYDFGKVLAGGEYNLTVNYLGDDYYNPGEMTDTFEVVKMTPIVNVTVDNVNISKGEYFNFVITVIGDENIPTGRIVLTMGDKTYSRNLYNSNTVYVSWGNQHEAGTYNVTVVYEGDGYYYAANSTYENLNVLPKITIDAPSEVYSEKAPLKISINPSDVNGTLIVKMDGVEIFAGDIENGNVYLVLSNLEEGDHTFEVFYGGNDKYLPVTATVTSTVSFPETAQWGQAGYTYTNAGQSPYVRLNEVIELWNYTAETDANYAGFIMIDADGNIYLPYYRNVISLSNDGNERWISQSGWKSFALDHENMAVSQSGNAFNYIRLSDGVAPNPWGGSFYVSSDYSPVIGPDGVLYLNSQFAYGPGGSWSGNCWVGMVRYNGDGYYEYFDHKLPIDGIAYLSQPHISTPSLDNLGNLWHISTTGLRGLVISTNTIGFQSAEIGSKGRPVIDDNNIVYAFGKEDKLYAVTMSGVLWNTTVTDGSGSTLVVGKDSEYVLSVNSGGVLYKYDVTDGKETKIYEFDTTVSSALMTDANGVIYVGDDDGTFWALTDDGTVLWSFDAGSAIAGLPAMDKDGVIYIRTADNVIFALGNHKDNSTISLEVNDTTTVDGLTAIATVNENATGDVVFTLSNGKSYNVEIVNGTATLTVADILAGDYNITAKFNGNYAFKGNETNSSFTVTKVNSTIEIAVPVIYIDANGTINITIENATGNVIVQIEGLNDTSVALNDGIATYVLPILEEGKYNITVTYDGDNKYFNSTATSEFEVVKYTPEINIDVDDVSVIENATLTVNVGNATGNVTIKVDEDEETVELENGSATVVLDLLPAGVHNITVTYNGDDLFYEAVNETSFNVSKIDTEIDAVAEAGEAFEDVTITVIVNDIATGNVTVTVDGKDYFGEISDSVAEIIVPNLGAGNYTAVVSYAGDDNVNENSTDVSFTVDKISDYEIESEENLSSIADGTITVTLPEDANGKVTITINNETYTADVVNGTAVVDIPSIIPGDYDYVVAYGDDDNYEDGVSLGSVSIPKEDFELKVTVENDTVIVEVPKSATGYVLVSVDGKGFFAPVENGIATVQTIGLDSGNYTADVIYTGDAVYNPANATASIEIPEEPVVEPEDANMTADVNGTDVGVDLPDDATGYVVVSVDGKDYFFNATDDIELDLDDLAPGEYPVEITYSGDDKYAPAVANTTIVIPEVPVVEPEDANMTADVNDSEVSVELPDDATGYVVVSVDGKDYYFDAADDIELDLSDLAPGEYPVEITYSGDDKYAPATANATVTVPEVLPEDANITVSVENNTITVTADENATGNVLVDVNGTGYYAPLENGKATIDVIGLDEGTYDATVTYSGDDVYAPDTKNATVTVPKKEEPVTPEPVDPEADISVSNETVSMDLPEDATGYMLVDVDGTGYYVPVKDGKASFDLPELAPGNHTIAVTYTGDKNYAPANATQTIAVEKEVPSVVAENLTKVEKAPDRFEANFTDASGNPLANANVTFEINGGKYTRVTDANGKAGMNINLDAGTYTIVTTNPVTGESVTNTIVVLPRLEGSDLTKYFRNASQYRVKVLDDNGNPAKAGEVVSFNINGVFYNRTTDANGFAQLSINLNPGDYIITAEYKNCRISNNIKVLPVLTGKDLTKKFGEAAAFEATLVDGQGKAYANQRVEFNINGVFYYRNTDSNGVAKLNINLQPGEYIITSVYDAAAISNRVTVTA</sequence>
<dbReference type="Pfam" id="PF13360">
    <property type="entry name" value="PQQ_2"/>
    <property type="match status" value="1"/>
</dbReference>
<organism evidence="3 4">
    <name type="scientific">Methanobrevibacter millerae</name>
    <dbReference type="NCBI Taxonomy" id="230361"/>
    <lineage>
        <taxon>Archaea</taxon>
        <taxon>Methanobacteriati</taxon>
        <taxon>Methanobacteriota</taxon>
        <taxon>Methanomada group</taxon>
        <taxon>Methanobacteria</taxon>
        <taxon>Methanobacteriales</taxon>
        <taxon>Methanobacteriaceae</taxon>
        <taxon>Methanobrevibacter</taxon>
    </lineage>
</organism>
<dbReference type="EMBL" id="SUTF01000005">
    <property type="protein sequence ID" value="MBE6510494.1"/>
    <property type="molecule type" value="Genomic_DNA"/>
</dbReference>
<proteinExistence type="predicted"/>
<feature type="domain" description="Bacterial Ig-like" evidence="2">
    <location>
        <begin position="1802"/>
        <end position="1869"/>
    </location>
</feature>
<reference evidence="3" key="1">
    <citation type="submission" date="2019-04" db="EMBL/GenBank/DDBJ databases">
        <title>Evolution of Biomass-Degrading Anaerobic Consortia Revealed by Metagenomics.</title>
        <authorList>
            <person name="Peng X."/>
        </authorList>
    </citation>
    <scope>NUCLEOTIDE SEQUENCE</scope>
    <source>
        <strain evidence="3">SIG13</strain>
    </source>
</reference>
<dbReference type="Proteomes" id="UP000713479">
    <property type="component" value="Unassembled WGS sequence"/>
</dbReference>
<comment type="caution">
    <text evidence="3">The sequence shown here is derived from an EMBL/GenBank/DDBJ whole genome shotgun (WGS) entry which is preliminary data.</text>
</comment>
<feature type="domain" description="Pyrrolo-quinoline quinone repeat" evidence="1">
    <location>
        <begin position="1548"/>
        <end position="1659"/>
    </location>
</feature>
<name>A0A8T3VG74_9EURY</name>
<evidence type="ECO:0000313" key="3">
    <source>
        <dbReference type="EMBL" id="MBE6510494.1"/>
    </source>
</evidence>
<dbReference type="InterPro" id="IPR032109">
    <property type="entry name" value="Big_3_5"/>
</dbReference>
<gene>
    <name evidence="3" type="ORF">E7Z74_04410</name>
</gene>
<evidence type="ECO:0008006" key="5">
    <source>
        <dbReference type="Google" id="ProtNLM"/>
    </source>
</evidence>
<dbReference type="InterPro" id="IPR011050">
    <property type="entry name" value="Pectin_lyase_fold/virulence"/>
</dbReference>